<dbReference type="EMBL" id="CP094970">
    <property type="protein sequence ID" value="UYM03639.1"/>
    <property type="molecule type" value="Genomic_DNA"/>
</dbReference>
<feature type="domain" description="Thioester reductase (TE)" evidence="4">
    <location>
        <begin position="41"/>
        <end position="276"/>
    </location>
</feature>
<evidence type="ECO:0000256" key="2">
    <source>
        <dbReference type="ARBA" id="ARBA00022553"/>
    </source>
</evidence>
<dbReference type="NCBIfam" id="TIGR01746">
    <property type="entry name" value="Thioester-redct"/>
    <property type="match status" value="1"/>
</dbReference>
<dbReference type="PANTHER" id="PTHR44845">
    <property type="entry name" value="CARRIER DOMAIN-CONTAINING PROTEIN"/>
    <property type="match status" value="1"/>
</dbReference>
<dbReference type="InterPro" id="IPR036291">
    <property type="entry name" value="NAD(P)-bd_dom_sf"/>
</dbReference>
<evidence type="ECO:0000256" key="1">
    <source>
        <dbReference type="ARBA" id="ARBA00022450"/>
    </source>
</evidence>
<dbReference type="InterPro" id="IPR010080">
    <property type="entry name" value="Thioester_reductase-like_dom"/>
</dbReference>
<keyword evidence="2" id="KW-0597">Phosphoprotein</keyword>
<proteinExistence type="predicted"/>
<reference evidence="5" key="1">
    <citation type="submission" date="2022-01" db="EMBL/GenBank/DDBJ databases">
        <title>Nocardioidaceae gen. sp. A5X3R13.</title>
        <authorList>
            <person name="Lopez Marin M.A."/>
            <person name="Uhlik O."/>
        </authorList>
    </citation>
    <scope>NUCLEOTIDE SEQUENCE</scope>
    <source>
        <strain evidence="5">A5X3R13</strain>
    </source>
</reference>
<dbReference type="RefSeq" id="WP_271632261.1">
    <property type="nucleotide sequence ID" value="NZ_CP094970.1"/>
</dbReference>
<dbReference type="Proteomes" id="UP001164390">
    <property type="component" value="Chromosome"/>
</dbReference>
<evidence type="ECO:0000256" key="3">
    <source>
        <dbReference type="SAM" id="MobiDB-lite"/>
    </source>
</evidence>
<dbReference type="Pfam" id="PF07993">
    <property type="entry name" value="NAD_binding_4"/>
    <property type="match status" value="1"/>
</dbReference>
<protein>
    <submittedName>
        <fullName evidence="5">Thioester reductase domain-containing protein</fullName>
    </submittedName>
</protein>
<dbReference type="KEGG" id="sgrg:L0C25_13880"/>
<keyword evidence="6" id="KW-1185">Reference proteome</keyword>
<organism evidence="5 6">
    <name type="scientific">Solicola gregarius</name>
    <dbReference type="NCBI Taxonomy" id="2908642"/>
    <lineage>
        <taxon>Bacteria</taxon>
        <taxon>Bacillati</taxon>
        <taxon>Actinomycetota</taxon>
        <taxon>Actinomycetes</taxon>
        <taxon>Propionibacteriales</taxon>
        <taxon>Nocardioidaceae</taxon>
        <taxon>Solicola</taxon>
    </lineage>
</organism>
<sequence length="397" mass="43019">MTATTTAESTAVPARYRPFLHLPDDVQPGGDVEVDSGAVLLTGATGFLGSALLGELLTREPDRVVYCIVRPGAATPSERLRSSLADFGLWDDTWGDRVRAVAGDLGEPGAGLDSRDATVLRDDVSLIYHSGAFVNLAFPFEHIVDVNVGGTVEMMRLAGQGRPKRVAHISTLSTIDIESRTGEELADPAPLGAFEAMTTGYTRSKWVSERLVEQASQRGLDVRCLRLGALAGHSRTGVSNPNDYAWLVVRACLEIGAVPLLRAPTSWLPVDHVARASIALSTMPTQEYLPYQVLPAGQVTYAQIFSWLRRAGYHLATLSFSRWRDRLRERAEHSSSAVQAIASVIPRDGLPGEAQPDLHSPRTERVLSQQGASTPTLTEDTFRVFLDAGQRRGEIPA</sequence>
<evidence type="ECO:0000313" key="5">
    <source>
        <dbReference type="EMBL" id="UYM03639.1"/>
    </source>
</evidence>
<gene>
    <name evidence="5" type="ORF">L0C25_13880</name>
</gene>
<dbReference type="InterPro" id="IPR013120">
    <property type="entry name" value="FAR_NAD-bd"/>
</dbReference>
<keyword evidence="1" id="KW-0596">Phosphopantetheine</keyword>
<dbReference type="CDD" id="cd05235">
    <property type="entry name" value="SDR_e1"/>
    <property type="match status" value="1"/>
</dbReference>
<dbReference type="SUPFAM" id="SSF51735">
    <property type="entry name" value="NAD(P)-binding Rossmann-fold domains"/>
    <property type="match status" value="1"/>
</dbReference>
<evidence type="ECO:0000313" key="6">
    <source>
        <dbReference type="Proteomes" id="UP001164390"/>
    </source>
</evidence>
<evidence type="ECO:0000259" key="4">
    <source>
        <dbReference type="Pfam" id="PF07993"/>
    </source>
</evidence>
<feature type="compositionally biased region" description="Polar residues" evidence="3">
    <location>
        <begin position="366"/>
        <end position="378"/>
    </location>
</feature>
<feature type="region of interest" description="Disordered" evidence="3">
    <location>
        <begin position="347"/>
        <end position="378"/>
    </location>
</feature>
<dbReference type="Gene3D" id="3.40.50.720">
    <property type="entry name" value="NAD(P)-binding Rossmann-like Domain"/>
    <property type="match status" value="1"/>
</dbReference>
<accession>A0AA46TE24</accession>
<dbReference type="PANTHER" id="PTHR44845:SF6">
    <property type="entry name" value="BETA-ALANINE-ACTIVATING ENZYME"/>
    <property type="match status" value="1"/>
</dbReference>
<dbReference type="AlphaFoldDB" id="A0AA46TE24"/>
<name>A0AA46TE24_9ACTN</name>